<dbReference type="GO" id="GO:0006797">
    <property type="term" value="P:polyphosphate metabolic process"/>
    <property type="evidence" value="ECO:0007669"/>
    <property type="project" value="InterPro"/>
</dbReference>
<dbReference type="EMBL" id="PYYB01000001">
    <property type="protein sequence ID" value="PTL58940.1"/>
    <property type="molecule type" value="Genomic_DNA"/>
</dbReference>
<dbReference type="Gene3D" id="3.40.50.300">
    <property type="entry name" value="P-loop containing nucleotide triphosphate hydrolases"/>
    <property type="match status" value="1"/>
</dbReference>
<keyword evidence="5" id="KW-1185">Reference proteome</keyword>
<dbReference type="InterPro" id="IPR022488">
    <property type="entry name" value="PPK2-related"/>
</dbReference>
<dbReference type="Pfam" id="PF03976">
    <property type="entry name" value="PPK2"/>
    <property type="match status" value="1"/>
</dbReference>
<dbReference type="NCBIfam" id="TIGR03709">
    <property type="entry name" value="PPK2_rel_1"/>
    <property type="match status" value="1"/>
</dbReference>
<dbReference type="RefSeq" id="WP_107567377.1">
    <property type="nucleotide sequence ID" value="NZ_PYYB01000001.1"/>
</dbReference>
<dbReference type="GO" id="GO:0008976">
    <property type="term" value="F:polyphosphate kinase activity"/>
    <property type="evidence" value="ECO:0007669"/>
    <property type="project" value="InterPro"/>
</dbReference>
<dbReference type="SUPFAM" id="SSF52540">
    <property type="entry name" value="P-loop containing nucleoside triphosphate hydrolases"/>
    <property type="match status" value="1"/>
</dbReference>
<dbReference type="Proteomes" id="UP000240739">
    <property type="component" value="Unassembled WGS sequence"/>
</dbReference>
<comment type="caution">
    <text evidence="4">The sequence shown here is derived from an EMBL/GenBank/DDBJ whole genome shotgun (WGS) entry which is preliminary data.</text>
</comment>
<proteinExistence type="predicted"/>
<organism evidence="4 5">
    <name type="scientific">Paraconexibacter algicola</name>
    <dbReference type="NCBI Taxonomy" id="2133960"/>
    <lineage>
        <taxon>Bacteria</taxon>
        <taxon>Bacillati</taxon>
        <taxon>Actinomycetota</taxon>
        <taxon>Thermoleophilia</taxon>
        <taxon>Solirubrobacterales</taxon>
        <taxon>Paraconexibacteraceae</taxon>
        <taxon>Paraconexibacter</taxon>
    </lineage>
</organism>
<dbReference type="InterPro" id="IPR016898">
    <property type="entry name" value="Polyphosphate_phosphotransfera"/>
</dbReference>
<gene>
    <name evidence="4" type="ORF">C7Y72_04395</name>
</gene>
<dbReference type="AlphaFoldDB" id="A0A2T4UI80"/>
<dbReference type="OrthoDB" id="9775224at2"/>
<sequence>MPSRPVSDRWRIRPRTTVDLAAIDPGTKAGAPGDKLATKDASAVLRARLAELQARLYAEGSRSLLVVLQAMDAGGKDGTVRAVFEGVNPQGVRVASFKAPTAQELAHDFLWRIHAQAPGDGEIAVFNRSHYEDVLVVRVHGLVGEDVVRARFRRIRAFEELLVGEGTTVVKIMLHISPEEQRTRLQERVDDPAKRWKFNAADLAEREHWDAYQRAFEDAIAATTTRDAPWYVVPGDRNWYRNWAVLNILVDTLERLDPQYPPAPAGVEGTVVE</sequence>
<dbReference type="PANTHER" id="PTHR34383">
    <property type="entry name" value="POLYPHOSPHATE:AMP PHOSPHOTRANSFERASE-RELATED"/>
    <property type="match status" value="1"/>
</dbReference>
<evidence type="ECO:0000259" key="3">
    <source>
        <dbReference type="Pfam" id="PF03976"/>
    </source>
</evidence>
<name>A0A2T4UI80_9ACTN</name>
<evidence type="ECO:0000256" key="2">
    <source>
        <dbReference type="ARBA" id="ARBA00022777"/>
    </source>
</evidence>
<evidence type="ECO:0000313" key="5">
    <source>
        <dbReference type="Proteomes" id="UP000240739"/>
    </source>
</evidence>
<dbReference type="InterPro" id="IPR022300">
    <property type="entry name" value="PPK2-rel_1"/>
</dbReference>
<dbReference type="PANTHER" id="PTHR34383:SF3">
    <property type="entry name" value="POLYPHOSPHATE:AMP PHOSPHOTRANSFERASE"/>
    <property type="match status" value="1"/>
</dbReference>
<feature type="domain" description="Polyphosphate kinase-2-related" evidence="3">
    <location>
        <begin position="38"/>
        <end position="257"/>
    </location>
</feature>
<dbReference type="InterPro" id="IPR027417">
    <property type="entry name" value="P-loop_NTPase"/>
</dbReference>
<keyword evidence="2 4" id="KW-0418">Kinase</keyword>
<accession>A0A2T4UI80</accession>
<evidence type="ECO:0000313" key="4">
    <source>
        <dbReference type="EMBL" id="PTL58940.1"/>
    </source>
</evidence>
<dbReference type="PIRSF" id="PIRSF028756">
    <property type="entry name" value="PPK2_prd"/>
    <property type="match status" value="1"/>
</dbReference>
<protein>
    <submittedName>
        <fullName evidence="4">Polyphosphate kinase</fullName>
    </submittedName>
</protein>
<keyword evidence="1" id="KW-0808">Transferase</keyword>
<reference evidence="4 5" key="1">
    <citation type="submission" date="2018-03" db="EMBL/GenBank/DDBJ databases">
        <title>Aquarubrobacter algicola gen. nov., sp. nov., a novel actinobacterium isolated from shallow eutrophic lake during the end of cyanobacterial harmful algal blooms.</title>
        <authorList>
            <person name="Chun S.J."/>
        </authorList>
    </citation>
    <scope>NUCLEOTIDE SEQUENCE [LARGE SCALE GENOMIC DNA]</scope>
    <source>
        <strain evidence="4 5">Seoho-28</strain>
    </source>
</reference>
<evidence type="ECO:0000256" key="1">
    <source>
        <dbReference type="ARBA" id="ARBA00022679"/>
    </source>
</evidence>